<dbReference type="InterPro" id="IPR002156">
    <property type="entry name" value="RNaseH_domain"/>
</dbReference>
<gene>
    <name evidence="2" type="ORF">ACH5RR_032973</name>
</gene>
<feature type="domain" description="RNase H type-1" evidence="1">
    <location>
        <begin position="74"/>
        <end position="145"/>
    </location>
</feature>
<evidence type="ECO:0000259" key="1">
    <source>
        <dbReference type="Pfam" id="PF13456"/>
    </source>
</evidence>
<sequence length="163" mass="17927">MGFRDLQSFNIALLAKQGGISRIGGRNCWMLQLKGNEYKEAHDKADNPHPKVATNQPGINQDPDFGNDCIVKNANAGTNIRNSRVGLGIVARNNIGEIIATWAINYNYYNDVAVLEGLALRTTMLKALEEGWSKMVFCSDIKQITLSLLTPVQNCCSIGCNPR</sequence>
<dbReference type="EMBL" id="JBJUIK010000013">
    <property type="protein sequence ID" value="KAL3507591.1"/>
    <property type="molecule type" value="Genomic_DNA"/>
</dbReference>
<dbReference type="Pfam" id="PF13456">
    <property type="entry name" value="RVT_3"/>
    <property type="match status" value="1"/>
</dbReference>
<dbReference type="Proteomes" id="UP001630127">
    <property type="component" value="Unassembled WGS sequence"/>
</dbReference>
<evidence type="ECO:0000313" key="3">
    <source>
        <dbReference type="Proteomes" id="UP001630127"/>
    </source>
</evidence>
<organism evidence="2 3">
    <name type="scientific">Cinchona calisaya</name>
    <dbReference type="NCBI Taxonomy" id="153742"/>
    <lineage>
        <taxon>Eukaryota</taxon>
        <taxon>Viridiplantae</taxon>
        <taxon>Streptophyta</taxon>
        <taxon>Embryophyta</taxon>
        <taxon>Tracheophyta</taxon>
        <taxon>Spermatophyta</taxon>
        <taxon>Magnoliopsida</taxon>
        <taxon>eudicotyledons</taxon>
        <taxon>Gunneridae</taxon>
        <taxon>Pentapetalae</taxon>
        <taxon>asterids</taxon>
        <taxon>lamiids</taxon>
        <taxon>Gentianales</taxon>
        <taxon>Rubiaceae</taxon>
        <taxon>Cinchonoideae</taxon>
        <taxon>Cinchoneae</taxon>
        <taxon>Cinchona</taxon>
    </lineage>
</organism>
<proteinExistence type="predicted"/>
<protein>
    <recommendedName>
        <fullName evidence="1">RNase H type-1 domain-containing protein</fullName>
    </recommendedName>
</protein>
<keyword evidence="3" id="KW-1185">Reference proteome</keyword>
<name>A0ABD2YJN7_9GENT</name>
<comment type="caution">
    <text evidence="2">The sequence shown here is derived from an EMBL/GenBank/DDBJ whole genome shotgun (WGS) entry which is preliminary data.</text>
</comment>
<accession>A0ABD2YJN7</accession>
<dbReference type="AlphaFoldDB" id="A0ABD2YJN7"/>
<reference evidence="2 3" key="1">
    <citation type="submission" date="2024-11" db="EMBL/GenBank/DDBJ databases">
        <title>A near-complete genome assembly of Cinchona calisaya.</title>
        <authorList>
            <person name="Lian D.C."/>
            <person name="Zhao X.W."/>
            <person name="Wei L."/>
        </authorList>
    </citation>
    <scope>NUCLEOTIDE SEQUENCE [LARGE SCALE GENOMIC DNA]</scope>
    <source>
        <tissue evidence="2">Nenye</tissue>
    </source>
</reference>
<evidence type="ECO:0000313" key="2">
    <source>
        <dbReference type="EMBL" id="KAL3507591.1"/>
    </source>
</evidence>